<evidence type="ECO:0000256" key="5">
    <source>
        <dbReference type="ARBA" id="ARBA00022824"/>
    </source>
</evidence>
<evidence type="ECO:0000256" key="9">
    <source>
        <dbReference type="SAM" id="Phobius"/>
    </source>
</evidence>
<keyword evidence="8 9" id="KW-0472">Membrane</keyword>
<dbReference type="PANTHER" id="PTHR28659:SF1">
    <property type="entry name" value="RETICULOPHAGY REGULATOR 3"/>
    <property type="match status" value="1"/>
</dbReference>
<accession>A0A852L9D7</accession>
<evidence type="ECO:0000256" key="8">
    <source>
        <dbReference type="ARBA" id="ARBA00023136"/>
    </source>
</evidence>
<gene>
    <name evidence="11" type="primary">Retreg3_1</name>
    <name evidence="11" type="ORF">UROIND_R07039</name>
</gene>
<keyword evidence="6 9" id="KW-1133">Transmembrane helix</keyword>
<sequence>QFCLLVCGVFTFLSVLGRYIPGLLLSYLLLLCILLWPLAVYHRVGHCVYMKLEPALQLLDFSVRGYMISKQRDKQLCGQSLNQEAVDNGNDSEEELAAFSPKLDDSVFDKELTISDPEDSDAEVSYTENGMFNLLRGQTPLTEGSEDLDGHSDPEESFARDLLDFPSVNPEATGIDDRDDTSIWIPSVAFRSQVTDLHLPYEQEESGVLPSIQYLTNNVAGAVTRGMIQLALSGASQPHSLHSVSLQRAANTYLRAASLDLDNDAEGGDFELLDQSELNQLDPAGSRGL</sequence>
<organism evidence="11 12">
    <name type="scientific">Urocolius indicus</name>
    <name type="common">Red-faced mousebird</name>
    <name type="synonym">Colius indicus</name>
    <dbReference type="NCBI Taxonomy" id="458196"/>
    <lineage>
        <taxon>Eukaryota</taxon>
        <taxon>Metazoa</taxon>
        <taxon>Chordata</taxon>
        <taxon>Craniata</taxon>
        <taxon>Vertebrata</taxon>
        <taxon>Euteleostomi</taxon>
        <taxon>Archelosauria</taxon>
        <taxon>Archosauria</taxon>
        <taxon>Dinosauria</taxon>
        <taxon>Saurischia</taxon>
        <taxon>Theropoda</taxon>
        <taxon>Coelurosauria</taxon>
        <taxon>Aves</taxon>
        <taxon>Neognathae</taxon>
        <taxon>Neoaves</taxon>
        <taxon>Telluraves</taxon>
        <taxon>Coraciimorphae</taxon>
        <taxon>Coliiformes</taxon>
        <taxon>Coliidae</taxon>
        <taxon>Urocolius</taxon>
    </lineage>
</organism>
<keyword evidence="12" id="KW-1185">Reference proteome</keyword>
<evidence type="ECO:0000256" key="3">
    <source>
        <dbReference type="ARBA" id="ARBA00022553"/>
    </source>
</evidence>
<dbReference type="Proteomes" id="UP000654395">
    <property type="component" value="Unassembled WGS sequence"/>
</dbReference>
<evidence type="ECO:0000256" key="1">
    <source>
        <dbReference type="ARBA" id="ARBA00004477"/>
    </source>
</evidence>
<protein>
    <submittedName>
        <fullName evidence="11">RETR3 regulator</fullName>
    </submittedName>
</protein>
<feature type="domain" description="RETREG1-3/ARL6IP-like N-terminal reticulon-homology" evidence="10">
    <location>
        <begin position="1"/>
        <end position="63"/>
    </location>
</feature>
<proteinExistence type="inferred from homology"/>
<keyword evidence="5" id="KW-0256">Endoplasmic reticulum</keyword>
<dbReference type="EMBL" id="WBNH01011525">
    <property type="protein sequence ID" value="NXX85802.1"/>
    <property type="molecule type" value="Genomic_DNA"/>
</dbReference>
<dbReference type="PANTHER" id="PTHR28659">
    <property type="entry name" value="RETICULON-LIKE PROTEIN"/>
    <property type="match status" value="1"/>
</dbReference>
<evidence type="ECO:0000259" key="10">
    <source>
        <dbReference type="Pfam" id="PF24456"/>
    </source>
</evidence>
<dbReference type="GO" id="GO:0061709">
    <property type="term" value="P:reticulophagy"/>
    <property type="evidence" value="ECO:0007669"/>
    <property type="project" value="InterPro"/>
</dbReference>
<comment type="similarity">
    <text evidence="2">Belongs to the RETREG family.</text>
</comment>
<name>A0A852L9D7_UROIN</name>
<evidence type="ECO:0000313" key="11">
    <source>
        <dbReference type="EMBL" id="NXX85802.1"/>
    </source>
</evidence>
<evidence type="ECO:0000256" key="7">
    <source>
        <dbReference type="ARBA" id="ARBA00023006"/>
    </source>
</evidence>
<comment type="subcellular location">
    <subcellularLocation>
        <location evidence="1">Endoplasmic reticulum membrane</location>
        <topology evidence="1">Multi-pass membrane protein</topology>
    </subcellularLocation>
</comment>
<evidence type="ECO:0000256" key="4">
    <source>
        <dbReference type="ARBA" id="ARBA00022692"/>
    </source>
</evidence>
<keyword evidence="3" id="KW-0597">Phosphoprotein</keyword>
<feature type="non-terminal residue" evidence="11">
    <location>
        <position position="289"/>
    </location>
</feature>
<evidence type="ECO:0000256" key="6">
    <source>
        <dbReference type="ARBA" id="ARBA00022989"/>
    </source>
</evidence>
<reference evidence="11" key="1">
    <citation type="submission" date="2020-02" db="EMBL/GenBank/DDBJ databases">
        <title>Bird 10,000 Genomes (B10K) Project - Family phase.</title>
        <authorList>
            <person name="Zhang G."/>
        </authorList>
    </citation>
    <scope>NUCLEOTIDE SEQUENCE</scope>
    <source>
        <strain evidence="11">B10K-DU-030-59</strain>
    </source>
</reference>
<dbReference type="InterPro" id="IPR043384">
    <property type="entry name" value="RETREG1/3"/>
</dbReference>
<evidence type="ECO:0000313" key="12">
    <source>
        <dbReference type="Proteomes" id="UP000654395"/>
    </source>
</evidence>
<feature type="transmembrane region" description="Helical" evidence="9">
    <location>
        <begin position="27"/>
        <end position="44"/>
    </location>
</feature>
<evidence type="ECO:0000256" key="2">
    <source>
        <dbReference type="ARBA" id="ARBA00006299"/>
    </source>
</evidence>
<dbReference type="OrthoDB" id="10029527at2759"/>
<comment type="caution">
    <text evidence="11">The sequence shown here is derived from an EMBL/GenBank/DDBJ whole genome shotgun (WGS) entry which is preliminary data.</text>
</comment>
<dbReference type="AlphaFoldDB" id="A0A852L9D7"/>
<keyword evidence="7" id="KW-0072">Autophagy</keyword>
<dbReference type="Pfam" id="PF24456">
    <property type="entry name" value="RHD_RETREG1-3"/>
    <property type="match status" value="1"/>
</dbReference>
<dbReference type="InterPro" id="IPR057282">
    <property type="entry name" value="RETREG1-3-like_RHD"/>
</dbReference>
<keyword evidence="4 9" id="KW-0812">Transmembrane</keyword>
<feature type="non-terminal residue" evidence="11">
    <location>
        <position position="1"/>
    </location>
</feature>
<dbReference type="GO" id="GO:0005789">
    <property type="term" value="C:endoplasmic reticulum membrane"/>
    <property type="evidence" value="ECO:0007669"/>
    <property type="project" value="UniProtKB-SubCell"/>
</dbReference>